<gene>
    <name evidence="2" type="ORF">GSLYS_00018686001</name>
</gene>
<feature type="region of interest" description="Disordered" evidence="1">
    <location>
        <begin position="701"/>
        <end position="722"/>
    </location>
</feature>
<feature type="compositionally biased region" description="Polar residues" evidence="1">
    <location>
        <begin position="1580"/>
        <end position="1605"/>
    </location>
</feature>
<feature type="compositionally biased region" description="Basic and acidic residues" evidence="1">
    <location>
        <begin position="7"/>
        <end position="36"/>
    </location>
</feature>
<feature type="compositionally biased region" description="Basic and acidic residues" evidence="1">
    <location>
        <begin position="1312"/>
        <end position="1335"/>
    </location>
</feature>
<feature type="compositionally biased region" description="Basic and acidic residues" evidence="1">
    <location>
        <begin position="1097"/>
        <end position="1109"/>
    </location>
</feature>
<dbReference type="SMART" id="SM00262">
    <property type="entry name" value="GEL"/>
    <property type="match status" value="4"/>
</dbReference>
<feature type="region of interest" description="Disordered" evidence="1">
    <location>
        <begin position="1195"/>
        <end position="1237"/>
    </location>
</feature>
<dbReference type="Gene3D" id="3.40.20.10">
    <property type="entry name" value="Severin"/>
    <property type="match status" value="5"/>
</dbReference>
<dbReference type="GO" id="GO:0051016">
    <property type="term" value="P:barbed-end actin filament capping"/>
    <property type="evidence" value="ECO:0007669"/>
    <property type="project" value="TreeGrafter"/>
</dbReference>
<feature type="region of interest" description="Disordered" evidence="1">
    <location>
        <begin position="1410"/>
        <end position="1445"/>
    </location>
</feature>
<feature type="compositionally biased region" description="Polar residues" evidence="1">
    <location>
        <begin position="677"/>
        <end position="688"/>
    </location>
</feature>
<feature type="region of interest" description="Disordered" evidence="1">
    <location>
        <begin position="1242"/>
        <end position="1261"/>
    </location>
</feature>
<comment type="caution">
    <text evidence="2">The sequence shown here is derived from an EMBL/GenBank/DDBJ whole genome shotgun (WGS) entry which is preliminary data.</text>
</comment>
<dbReference type="GO" id="GO:0005737">
    <property type="term" value="C:cytoplasm"/>
    <property type="evidence" value="ECO:0007669"/>
    <property type="project" value="TreeGrafter"/>
</dbReference>
<feature type="region of interest" description="Disordered" evidence="1">
    <location>
        <begin position="453"/>
        <end position="484"/>
    </location>
</feature>
<feature type="compositionally biased region" description="Low complexity" evidence="1">
    <location>
        <begin position="343"/>
        <end position="353"/>
    </location>
</feature>
<feature type="compositionally biased region" description="Polar residues" evidence="1">
    <location>
        <begin position="1708"/>
        <end position="1722"/>
    </location>
</feature>
<feature type="compositionally biased region" description="Polar residues" evidence="1">
    <location>
        <begin position="1279"/>
        <end position="1307"/>
    </location>
</feature>
<dbReference type="PANTHER" id="PTHR11977:SF45">
    <property type="entry name" value="SUPERVILLIN"/>
    <property type="match status" value="1"/>
</dbReference>
<feature type="region of interest" description="Disordered" evidence="1">
    <location>
        <begin position="1"/>
        <end position="184"/>
    </location>
</feature>
<feature type="region of interest" description="Disordered" evidence="1">
    <location>
        <begin position="332"/>
        <end position="367"/>
    </location>
</feature>
<feature type="compositionally biased region" description="Low complexity" evidence="1">
    <location>
        <begin position="1548"/>
        <end position="1579"/>
    </location>
</feature>
<feature type="compositionally biased region" description="Polar residues" evidence="1">
    <location>
        <begin position="654"/>
        <end position="664"/>
    </location>
</feature>
<feature type="compositionally biased region" description="Low complexity" evidence="1">
    <location>
        <begin position="573"/>
        <end position="588"/>
    </location>
</feature>
<dbReference type="GO" id="GO:0015629">
    <property type="term" value="C:actin cytoskeleton"/>
    <property type="evidence" value="ECO:0007669"/>
    <property type="project" value="TreeGrafter"/>
</dbReference>
<feature type="compositionally biased region" description="Basic and acidic residues" evidence="1">
    <location>
        <begin position="103"/>
        <end position="114"/>
    </location>
</feature>
<dbReference type="GO" id="GO:0051015">
    <property type="term" value="F:actin filament binding"/>
    <property type="evidence" value="ECO:0007669"/>
    <property type="project" value="InterPro"/>
</dbReference>
<feature type="region of interest" description="Disordered" evidence="1">
    <location>
        <begin position="621"/>
        <end position="688"/>
    </location>
</feature>
<dbReference type="InterPro" id="IPR007122">
    <property type="entry name" value="Villin/Gelsolin"/>
</dbReference>
<feature type="region of interest" description="Disordered" evidence="1">
    <location>
        <begin position="1700"/>
        <end position="1722"/>
    </location>
</feature>
<feature type="non-terminal residue" evidence="2">
    <location>
        <position position="2743"/>
    </location>
</feature>
<evidence type="ECO:0000256" key="1">
    <source>
        <dbReference type="SAM" id="MobiDB-lite"/>
    </source>
</evidence>
<protein>
    <recommendedName>
        <fullName evidence="4">Supervillin</fullName>
    </recommendedName>
</protein>
<feature type="region of interest" description="Disordered" evidence="1">
    <location>
        <begin position="1273"/>
        <end position="1335"/>
    </location>
</feature>
<evidence type="ECO:0000313" key="2">
    <source>
        <dbReference type="EMBL" id="CAL1545203.1"/>
    </source>
</evidence>
<feature type="compositionally biased region" description="Polar residues" evidence="1">
    <location>
        <begin position="76"/>
        <end position="89"/>
    </location>
</feature>
<dbReference type="PANTHER" id="PTHR11977">
    <property type="entry name" value="VILLIN"/>
    <property type="match status" value="1"/>
</dbReference>
<dbReference type="EMBL" id="CAXITT010000687">
    <property type="protein sequence ID" value="CAL1545203.1"/>
    <property type="molecule type" value="Genomic_DNA"/>
</dbReference>
<dbReference type="SUPFAM" id="SSF55753">
    <property type="entry name" value="Actin depolymerizing proteins"/>
    <property type="match status" value="5"/>
</dbReference>
<feature type="region of interest" description="Disordered" evidence="1">
    <location>
        <begin position="1097"/>
        <end position="1183"/>
    </location>
</feature>
<proteinExistence type="predicted"/>
<dbReference type="CDD" id="cd11293">
    <property type="entry name" value="gelsolin_S4_like"/>
    <property type="match status" value="1"/>
</dbReference>
<feature type="compositionally biased region" description="Low complexity" evidence="1">
    <location>
        <begin position="623"/>
        <end position="653"/>
    </location>
</feature>
<feature type="region of interest" description="Disordered" evidence="1">
    <location>
        <begin position="1548"/>
        <end position="1685"/>
    </location>
</feature>
<feature type="compositionally biased region" description="Basic and acidic residues" evidence="1">
    <location>
        <begin position="523"/>
        <end position="534"/>
    </location>
</feature>
<sequence>ETSAIDAHQEDGKVSHQEDGKVSHQEDGKATRRRPEGSFVSQHASFWENPSSQHVVPSRTRTNIPTRYMGDLSAKINATRQKFNQNSSARGAADSSATPGPKPKSDPTTDEVAKKIRPGRADFGQLLQKFSGSESGSEKSDTEHGLVGQHHIRKTLMRSPKGEEIVSSGEESDSARRTPERTQSLKLSAVASKFGGTIEKSSSFRSDFMNSRMAKIAAEHPKEATNRLAEMDKLVSDNLIASKVQYSGLKQEQTPSNSLVKTDTATLSTGQKSSGLVEGFGVKLDTFSNVSSGPELFPTTEPHALIGVDFTTTETPSTQPKRAYLHSDVGSITSLSSSRDPVSKLSNSVLKSSEIPKSSKERGSDSMLKYSELRANMLKKDAAKIDNENSNSDSTAGVIGSNSRAAYSLVNTDSKKDATHSSTLLRQSINRAHSSETTIGNLDKSMEILSRVTEELDHPERPSSLPTSPLDLKSPAAKARSPSFDEAEKFIKNVETSITSMSSRWSPDKIQSLGATSFTFKGNETDLKRPEQIDLRANCNTEIPKPDARFHPIDRTGEGDNPKETNSTLTPKSSSGRSVSSQSSVERSNPVKDTITKPDQTILSDNTLERISPAIDVLPTHGSASVSSSAAVTSVTKQSSIISPSTSSKQSTTAVLTPTPSRVTSDLKASVSEKNAAASQESSGQRISSFKDYLAGKTESDDKRKGILKRSSSLKKDDDSGSTFPVVDPQLAKILQQRKQIVGDVREEEEERKIVKEGVGVERKRTLSAAEEIQENLKYSKLKAAEQGKDPDDDEVLKTMTVAERVLYMQSKIEEEKFAAVTPKSRSGVSTPRSRPRSGFITPTFMKSVEEETVPHHMPTSLSSPAISSTATEGTTLVRSRKNSLVEQQQGQQLNTLSGPRLIEKLAEIADSTDAFQERRLRFQTRSRNDWRHQTQPVTLDEINAADSLETVSAFRALVRKKTSINAFDQLKAQTSSSLLKPQAGVALKKAEFPHDLVPPPKHQRKGRRLRHRTLPVTAEELNAVPEHQMLIMQPDWAKTEDLEKRDSKADSGILSGSDIDLLCGSVEHLQGGMDTADNDPSRMSISERASFFKGLEEKSKAERDKEKSASGAKRYIMRKKRERSQTMPITEDEVKTASEMGESTSSRWRVGGLAQTETSVSRSRSTSISEEGEQEHEEDQLVKLSLSEKVKLFSQLKDKEEQPPPKTEAPVIKRRNRKQASRFSTQPVTSEEVEQAAAYSRISPLAMSMVKPPDPEMLKGLPLKDQRDLMAQHAEMFLSQNSIRSQSRSGSATSLSQPSSRRTSVSIEDGEVWKTEGGEVERGEKRGILKDKSASTKDLNDFKSILKSEPSKAKSEPEVHSILKGSIDSKHLETTTSSLELRGILKKAKSEDIPSMDSAEEIRGILRHIDSDDEEPHGKPRSRSNSQPFGILKREPSPQPSEQSLEIRSILKTPSHENVLEGIKSAMRRGSAEYDSSTQGASVLRSAFKNRGAKSDMEESHGEISAMTELKSSIHRIHVEHDGDMNDTNSHLHVDLTISVADHTSTSLTSKSKNASLSSDTSTSSSYSSFHCTKTSSSCEGMTASSTARSLSQGATASANNNMETLHVPEDAESKGGTSASEGEGESSAGELLDTPRSTTSKLKRRSRLERTSSNAERYRTRPSELAADSAATPTDQPRRKAKYYDARHKTQPITPDEMREAEATTPGANLTRTPGGSISDRLNQLKASGEEEWKKRVGKKDDLGQPLDALVKLREKPGIKDARPNSIADRLNELEYSKTTWTQRVEESDAKQFTVAAKLANNVTESPLVNKLKNLPKREDSGSIGSSPLASPVTPTKEFISKIPLPKDIVQDPTVIIESPKKVSESEEKREPVKVEVPNIGEEMETFFNVKSIDDIKDRVKLEIDDFDNIFIDSEDILTSVHKIRPQRKVRPSSHNPLKTMSMKVELLQEYTEVTYGIAEKELRRVKREGLAKDAGFAEAALAGLASKENFKQVELRRTDSGSSVHGVVLEPFKELMLLHVKGRRTIQVRLVEPHTRSLNAGDCYILVCPDKVIHWEGQFANVIEKAKASEIAAYIQTKKDLGCKKANEVFTVYQNKDHLGAGKLFWSALEGEKQCQACGPDAEDELYETSITKANMVYRLEGNALLPYTEYWGDIPKHEMLKKNEVIVFDFGTEFYLWQGKSVTMDQRRLGLKLAKQLFEKGYDYTQSVINPISPLKTEDHGGLPVKADKRPSWTIFGKVSQNMETILFREKFADWPDSSRIIGCKGLDVSGTDSVNKDIQELKPYDAKLMIPLNTYPVTLKLDGSDLGRGVKWTEDMQGFIKEQDIITINVATWHVLEYDHFKLPSTSHGQFHDGDTYVVRWQYMIANSNLRTLKGAARNVPKGRERCAYFFWQGSNSTINEKGASALMTVELDEERGPQVRVLQGKEYPCFLNLFNGSMVVHIGKREDPATNTQGAWRLYCLRGDYENEACLVEIPVCLEHLRSRSSLVLLNINTGIVYIWHGVKSPKHVRVLCRKVVDKWREKTPLEFSLHKNAVITITEVEEGEEKREIWAALDSRDRTLYNSLITDPKPYTHTIRLFQMSSVNMIFEVHEQLNLSRVPDLTTPFPFLQADLYRSTQPALFLLDNDHEVYLWQGWWPIGSHDTDNVHTGSATARFNMDRRCAMETTLHYCREKLPEKPPTAYLVCAGVEPKSFISLFPFWVVDTVVRDISLEEGKPEDYMEKVSAVLHRLTKTRYT</sequence>
<keyword evidence="3" id="KW-1185">Reference proteome</keyword>
<dbReference type="GO" id="GO:0008154">
    <property type="term" value="P:actin polymerization or depolymerization"/>
    <property type="evidence" value="ECO:0007669"/>
    <property type="project" value="TreeGrafter"/>
</dbReference>
<feature type="compositionally biased region" description="Polar residues" evidence="1">
    <location>
        <begin position="39"/>
        <end position="65"/>
    </location>
</feature>
<dbReference type="Proteomes" id="UP001497497">
    <property type="component" value="Unassembled WGS sequence"/>
</dbReference>
<name>A0AAV2IE55_LYMST</name>
<dbReference type="GO" id="GO:0051014">
    <property type="term" value="P:actin filament severing"/>
    <property type="evidence" value="ECO:0007669"/>
    <property type="project" value="TreeGrafter"/>
</dbReference>
<evidence type="ECO:0000313" key="3">
    <source>
        <dbReference type="Proteomes" id="UP001497497"/>
    </source>
</evidence>
<evidence type="ECO:0008006" key="4">
    <source>
        <dbReference type="Google" id="ProtNLM"/>
    </source>
</evidence>
<feature type="compositionally biased region" description="Low complexity" evidence="1">
    <location>
        <begin position="1157"/>
        <end position="1170"/>
    </location>
</feature>
<reference evidence="2 3" key="1">
    <citation type="submission" date="2024-04" db="EMBL/GenBank/DDBJ databases">
        <authorList>
            <consortium name="Genoscope - CEA"/>
            <person name="William W."/>
        </authorList>
    </citation>
    <scope>NUCLEOTIDE SEQUENCE [LARGE SCALE GENOMIC DNA]</scope>
</reference>
<feature type="compositionally biased region" description="Basic and acidic residues" evidence="1">
    <location>
        <begin position="1195"/>
        <end position="1204"/>
    </location>
</feature>
<feature type="region of interest" description="Disordered" evidence="1">
    <location>
        <begin position="523"/>
        <end position="605"/>
    </location>
</feature>
<dbReference type="InterPro" id="IPR029006">
    <property type="entry name" value="ADF-H/Gelsolin-like_dom_sf"/>
</dbReference>
<organism evidence="2 3">
    <name type="scientific">Lymnaea stagnalis</name>
    <name type="common">Great pond snail</name>
    <name type="synonym">Helix stagnalis</name>
    <dbReference type="NCBI Taxonomy" id="6523"/>
    <lineage>
        <taxon>Eukaryota</taxon>
        <taxon>Metazoa</taxon>
        <taxon>Spiralia</taxon>
        <taxon>Lophotrochozoa</taxon>
        <taxon>Mollusca</taxon>
        <taxon>Gastropoda</taxon>
        <taxon>Heterobranchia</taxon>
        <taxon>Euthyneura</taxon>
        <taxon>Panpulmonata</taxon>
        <taxon>Hygrophila</taxon>
        <taxon>Lymnaeoidea</taxon>
        <taxon>Lymnaeidae</taxon>
        <taxon>Lymnaea</taxon>
    </lineage>
</organism>
<feature type="compositionally biased region" description="Basic and acidic residues" evidence="1">
    <location>
        <begin position="544"/>
        <end position="563"/>
    </location>
</feature>
<feature type="non-terminal residue" evidence="2">
    <location>
        <position position="1"/>
    </location>
</feature>
<dbReference type="GO" id="GO:0005546">
    <property type="term" value="F:phosphatidylinositol-4,5-bisphosphate binding"/>
    <property type="evidence" value="ECO:0007669"/>
    <property type="project" value="TreeGrafter"/>
</dbReference>
<feature type="compositionally biased region" description="Low complexity" evidence="1">
    <location>
        <begin position="1616"/>
        <end position="1642"/>
    </location>
</feature>
<accession>A0AAV2IE55</accession>